<dbReference type="Proteomes" id="UP001186974">
    <property type="component" value="Unassembled WGS sequence"/>
</dbReference>
<accession>A0ACC3DHK7</accession>
<evidence type="ECO:0000313" key="2">
    <source>
        <dbReference type="Proteomes" id="UP001186974"/>
    </source>
</evidence>
<organism evidence="1 2">
    <name type="scientific">Coniosporium uncinatum</name>
    <dbReference type="NCBI Taxonomy" id="93489"/>
    <lineage>
        <taxon>Eukaryota</taxon>
        <taxon>Fungi</taxon>
        <taxon>Dikarya</taxon>
        <taxon>Ascomycota</taxon>
        <taxon>Pezizomycotina</taxon>
        <taxon>Dothideomycetes</taxon>
        <taxon>Dothideomycetes incertae sedis</taxon>
        <taxon>Coniosporium</taxon>
    </lineage>
</organism>
<dbReference type="EMBL" id="JAWDJW010004395">
    <property type="protein sequence ID" value="KAK3075842.1"/>
    <property type="molecule type" value="Genomic_DNA"/>
</dbReference>
<evidence type="ECO:0000313" key="1">
    <source>
        <dbReference type="EMBL" id="KAK3075842.1"/>
    </source>
</evidence>
<comment type="caution">
    <text evidence="1">The sequence shown here is derived from an EMBL/GenBank/DDBJ whole genome shotgun (WGS) entry which is preliminary data.</text>
</comment>
<sequence>MKTLFKAAVPVARSSLTGSIAGRRCFSSSSSTQATWGFIGLGQMGYRMAKNLSAKLPKEDTLYINDVNKAAMEAFKKEIAADADVKIASSPREVAENA</sequence>
<reference evidence="1" key="1">
    <citation type="submission" date="2024-09" db="EMBL/GenBank/DDBJ databases">
        <title>Black Yeasts Isolated from many extreme environments.</title>
        <authorList>
            <person name="Coleine C."/>
            <person name="Stajich J.E."/>
            <person name="Selbmann L."/>
        </authorList>
    </citation>
    <scope>NUCLEOTIDE SEQUENCE</scope>
    <source>
        <strain evidence="1">CCFEE 5737</strain>
    </source>
</reference>
<proteinExistence type="predicted"/>
<gene>
    <name evidence="1" type="ORF">LTS18_013969</name>
</gene>
<name>A0ACC3DHK7_9PEZI</name>
<keyword evidence="2" id="KW-1185">Reference proteome</keyword>
<feature type="non-terminal residue" evidence="1">
    <location>
        <position position="98"/>
    </location>
</feature>
<protein>
    <submittedName>
        <fullName evidence="1">Uncharacterized protein</fullName>
    </submittedName>
</protein>